<dbReference type="GeneID" id="26250993"/>
<organism evidence="1 2">
    <name type="scientific">Bipolaris victoriae (strain FI3)</name>
    <name type="common">Victoria blight of oats agent</name>
    <name type="synonym">Cochliobolus victoriae</name>
    <dbReference type="NCBI Taxonomy" id="930091"/>
    <lineage>
        <taxon>Eukaryota</taxon>
        <taxon>Fungi</taxon>
        <taxon>Dikarya</taxon>
        <taxon>Ascomycota</taxon>
        <taxon>Pezizomycotina</taxon>
        <taxon>Dothideomycetes</taxon>
        <taxon>Pleosporomycetidae</taxon>
        <taxon>Pleosporales</taxon>
        <taxon>Pleosporineae</taxon>
        <taxon>Pleosporaceae</taxon>
        <taxon>Bipolaris</taxon>
    </lineage>
</organism>
<protein>
    <submittedName>
        <fullName evidence="1">Uncharacterized protein</fullName>
    </submittedName>
</protein>
<reference evidence="1 2" key="1">
    <citation type="journal article" date="2013" name="PLoS Genet.">
        <title>Comparative genome structure, secondary metabolite, and effector coding capacity across Cochliobolus pathogens.</title>
        <authorList>
            <person name="Condon B.J."/>
            <person name="Leng Y."/>
            <person name="Wu D."/>
            <person name="Bushley K.E."/>
            <person name="Ohm R.A."/>
            <person name="Otillar R."/>
            <person name="Martin J."/>
            <person name="Schackwitz W."/>
            <person name="Grimwood J."/>
            <person name="MohdZainudin N."/>
            <person name="Xue C."/>
            <person name="Wang R."/>
            <person name="Manning V.A."/>
            <person name="Dhillon B."/>
            <person name="Tu Z.J."/>
            <person name="Steffenson B.J."/>
            <person name="Salamov A."/>
            <person name="Sun H."/>
            <person name="Lowry S."/>
            <person name="LaButti K."/>
            <person name="Han J."/>
            <person name="Copeland A."/>
            <person name="Lindquist E."/>
            <person name="Barry K."/>
            <person name="Schmutz J."/>
            <person name="Baker S.E."/>
            <person name="Ciuffetti L.M."/>
            <person name="Grigoriev I.V."/>
            <person name="Zhong S."/>
            <person name="Turgeon B.G."/>
        </authorList>
    </citation>
    <scope>NUCLEOTIDE SEQUENCE [LARGE SCALE GENOMIC DNA]</scope>
    <source>
        <strain evidence="1 2">FI3</strain>
    </source>
</reference>
<evidence type="ECO:0000313" key="1">
    <source>
        <dbReference type="EMBL" id="EUN20408.1"/>
    </source>
</evidence>
<name>W7DQ74_BIPV3</name>
<sequence>GCFQPLKWYHGKTLEYASRTGSRDVNKADFIAIIEIQCLTFIKSTICSGWRRTDIMLYKPDIVLAHLRTQEGCYSSNSDRSATPPLPLI</sequence>
<dbReference type="Proteomes" id="UP000054337">
    <property type="component" value="Unassembled WGS sequence"/>
</dbReference>
<proteinExistence type="predicted"/>
<gene>
    <name evidence="1" type="ORF">COCVIDRAFT_117073</name>
</gene>
<dbReference type="HOGENOM" id="CLU_2460668_0_0_1"/>
<dbReference type="AlphaFoldDB" id="W7DQ74"/>
<feature type="non-terminal residue" evidence="1">
    <location>
        <position position="1"/>
    </location>
</feature>
<accession>W7DQ74</accession>
<evidence type="ECO:0000313" key="2">
    <source>
        <dbReference type="Proteomes" id="UP000054337"/>
    </source>
</evidence>
<dbReference type="EMBL" id="KI969118">
    <property type="protein sequence ID" value="EUN20408.1"/>
    <property type="molecule type" value="Genomic_DNA"/>
</dbReference>
<keyword evidence="2" id="KW-1185">Reference proteome</keyword>
<dbReference type="RefSeq" id="XP_014549982.1">
    <property type="nucleotide sequence ID" value="XM_014694496.1"/>
</dbReference>